<dbReference type="AlphaFoldDB" id="A0AAD9NR56"/>
<name>A0AAD9NR56_RIDPI</name>
<dbReference type="InterPro" id="IPR027903">
    <property type="entry name" value="DUF4566"/>
</dbReference>
<dbReference type="EMBL" id="JAODUO010000583">
    <property type="protein sequence ID" value="KAK2177713.1"/>
    <property type="molecule type" value="Genomic_DNA"/>
</dbReference>
<organism evidence="1 2">
    <name type="scientific">Ridgeia piscesae</name>
    <name type="common">Tubeworm</name>
    <dbReference type="NCBI Taxonomy" id="27915"/>
    <lineage>
        <taxon>Eukaryota</taxon>
        <taxon>Metazoa</taxon>
        <taxon>Spiralia</taxon>
        <taxon>Lophotrochozoa</taxon>
        <taxon>Annelida</taxon>
        <taxon>Polychaeta</taxon>
        <taxon>Sedentaria</taxon>
        <taxon>Canalipalpata</taxon>
        <taxon>Sabellida</taxon>
        <taxon>Siboglinidae</taxon>
        <taxon>Ridgeia</taxon>
    </lineage>
</organism>
<proteinExistence type="predicted"/>
<dbReference type="Proteomes" id="UP001209878">
    <property type="component" value="Unassembled WGS sequence"/>
</dbReference>
<accession>A0AAD9NR56</accession>
<sequence length="100" mass="11965">MTNNYEESILRGVKDDSYSYESSRELLERDVVQLHAPRWQSMRKDVIACTTDMNFFLWPRKDIERMECLLFSRWKGEENSIFKPLEVSVYVHLSLLKNSN</sequence>
<evidence type="ECO:0000313" key="2">
    <source>
        <dbReference type="Proteomes" id="UP001209878"/>
    </source>
</evidence>
<dbReference type="Pfam" id="PF15130">
    <property type="entry name" value="DUF4566"/>
    <property type="match status" value="1"/>
</dbReference>
<reference evidence="1" key="1">
    <citation type="journal article" date="2023" name="Mol. Biol. Evol.">
        <title>Third-Generation Sequencing Reveals the Adaptive Role of the Epigenome in Three Deep-Sea Polychaetes.</title>
        <authorList>
            <person name="Perez M."/>
            <person name="Aroh O."/>
            <person name="Sun Y."/>
            <person name="Lan Y."/>
            <person name="Juniper S.K."/>
            <person name="Young C.R."/>
            <person name="Angers B."/>
            <person name="Qian P.Y."/>
        </authorList>
    </citation>
    <scope>NUCLEOTIDE SEQUENCE</scope>
    <source>
        <strain evidence="1">R07B-5</strain>
    </source>
</reference>
<gene>
    <name evidence="1" type="ORF">NP493_583g02093</name>
</gene>
<comment type="caution">
    <text evidence="1">The sequence shown here is derived from an EMBL/GenBank/DDBJ whole genome shotgun (WGS) entry which is preliminary data.</text>
</comment>
<keyword evidence="2" id="KW-1185">Reference proteome</keyword>
<evidence type="ECO:0000313" key="1">
    <source>
        <dbReference type="EMBL" id="KAK2177713.1"/>
    </source>
</evidence>
<protein>
    <submittedName>
        <fullName evidence="1">Uncharacterized protein</fullName>
    </submittedName>
</protein>